<evidence type="ECO:0000313" key="2">
    <source>
        <dbReference type="Proteomes" id="UP000594014"/>
    </source>
</evidence>
<dbReference type="EMBL" id="CP042469">
    <property type="protein sequence ID" value="QOX66031.1"/>
    <property type="molecule type" value="Genomic_DNA"/>
</dbReference>
<name>A0ACD1AJC9_9FIRM</name>
<sequence>MSIGLNGPGFGLYGANNGPAAGQQVVCFGFTGFIPRGTTLGLYNASGKSIRLSRLPARIAVFRI</sequence>
<proteinExistence type="predicted"/>
<protein>
    <submittedName>
        <fullName evidence="1">Uncharacterized protein</fullName>
    </submittedName>
</protein>
<dbReference type="Proteomes" id="UP000594014">
    <property type="component" value="Chromosome"/>
</dbReference>
<keyword evidence="2" id="KW-1185">Reference proteome</keyword>
<gene>
    <name evidence="1" type="ORF">FRZ06_20805</name>
</gene>
<accession>A0ACD1AJC9</accession>
<evidence type="ECO:0000313" key="1">
    <source>
        <dbReference type="EMBL" id="QOX66031.1"/>
    </source>
</evidence>
<organism evidence="1 2">
    <name type="scientific">Anoxybacterium hadale</name>
    <dbReference type="NCBI Taxonomy" id="3408580"/>
    <lineage>
        <taxon>Bacteria</taxon>
        <taxon>Bacillati</taxon>
        <taxon>Bacillota</taxon>
        <taxon>Clostridia</taxon>
        <taxon>Peptostreptococcales</taxon>
        <taxon>Anaerovoracaceae</taxon>
        <taxon>Anoxybacterium</taxon>
    </lineage>
</organism>
<reference evidence="1" key="1">
    <citation type="submission" date="2019-08" db="EMBL/GenBank/DDBJ databases">
        <title>Genome sequence of Clostridiales bacterium MT110.</title>
        <authorList>
            <person name="Cao J."/>
        </authorList>
    </citation>
    <scope>NUCLEOTIDE SEQUENCE</scope>
    <source>
        <strain evidence="1">MT110</strain>
    </source>
</reference>